<dbReference type="Proteomes" id="UP000319865">
    <property type="component" value="Unassembled WGS sequence"/>
</dbReference>
<organism evidence="3 4">
    <name type="scientific">Blastococcus colisei</name>
    <dbReference type="NCBI Taxonomy" id="1564162"/>
    <lineage>
        <taxon>Bacteria</taxon>
        <taxon>Bacillati</taxon>
        <taxon>Actinomycetota</taxon>
        <taxon>Actinomycetes</taxon>
        <taxon>Geodermatophilales</taxon>
        <taxon>Geodermatophilaceae</taxon>
        <taxon>Blastococcus</taxon>
    </lineage>
</organism>
<evidence type="ECO:0000256" key="1">
    <source>
        <dbReference type="SAM" id="MobiDB-lite"/>
    </source>
</evidence>
<comment type="caution">
    <text evidence="3">The sequence shown here is derived from an EMBL/GenBank/DDBJ whole genome shotgun (WGS) entry which is preliminary data.</text>
</comment>
<feature type="transmembrane region" description="Helical" evidence="2">
    <location>
        <begin position="206"/>
        <end position="225"/>
    </location>
</feature>
<name>A0A543PCI0_9ACTN</name>
<feature type="compositionally biased region" description="Basic and acidic residues" evidence="1">
    <location>
        <begin position="1"/>
        <end position="10"/>
    </location>
</feature>
<accession>A0A543PCI0</accession>
<proteinExistence type="predicted"/>
<reference evidence="3 4" key="1">
    <citation type="submission" date="2019-06" db="EMBL/GenBank/DDBJ databases">
        <title>Sequencing the genomes of 1000 actinobacteria strains.</title>
        <authorList>
            <person name="Klenk H.-P."/>
        </authorList>
    </citation>
    <scope>NUCLEOTIDE SEQUENCE [LARGE SCALE GENOMIC DNA]</scope>
    <source>
        <strain evidence="3 4">DSM 46837</strain>
    </source>
</reference>
<keyword evidence="2" id="KW-0472">Membrane</keyword>
<keyword evidence="4" id="KW-1185">Reference proteome</keyword>
<feature type="region of interest" description="Disordered" evidence="1">
    <location>
        <begin position="1"/>
        <end position="56"/>
    </location>
</feature>
<protein>
    <submittedName>
        <fullName evidence="3">Uncharacterized protein</fullName>
    </submittedName>
</protein>
<sequence length="242" mass="25452">MSQSDDHGRSEQGPPYGQQQYGHQQYGQPEYGRQSFGQPQYGQPAPPPYGQPGYEQSAYGQQQYPAAYGQPPAYGDQYGQPPAYGQYGSGQPAKPGSVVTAAVLGFVFGALGVIFTLLTFVAGTATASIFGDLAEDDDVTTGLFAIFALVGVLMAVWTIVVIWGSVWALTGRSRVLLLVGGSIALAFTLLGFLASLADADTSGAGGIIWSLLLLAGALAIVVLLARRPSADFFAAHRVRRGR</sequence>
<evidence type="ECO:0000313" key="3">
    <source>
        <dbReference type="EMBL" id="TQN41788.1"/>
    </source>
</evidence>
<feature type="transmembrane region" description="Helical" evidence="2">
    <location>
        <begin position="142"/>
        <end position="163"/>
    </location>
</feature>
<keyword evidence="2" id="KW-0812">Transmembrane</keyword>
<dbReference type="RefSeq" id="WP_211355013.1">
    <property type="nucleotide sequence ID" value="NZ_VFQE01000001.1"/>
</dbReference>
<dbReference type="AlphaFoldDB" id="A0A543PCI0"/>
<keyword evidence="2" id="KW-1133">Transmembrane helix</keyword>
<feature type="transmembrane region" description="Helical" evidence="2">
    <location>
        <begin position="175"/>
        <end position="194"/>
    </location>
</feature>
<feature type="compositionally biased region" description="Low complexity" evidence="1">
    <location>
        <begin position="12"/>
        <end position="43"/>
    </location>
</feature>
<evidence type="ECO:0000313" key="4">
    <source>
        <dbReference type="Proteomes" id="UP000319865"/>
    </source>
</evidence>
<evidence type="ECO:0000256" key="2">
    <source>
        <dbReference type="SAM" id="Phobius"/>
    </source>
</evidence>
<feature type="transmembrane region" description="Helical" evidence="2">
    <location>
        <begin position="98"/>
        <end position="122"/>
    </location>
</feature>
<gene>
    <name evidence="3" type="ORF">FHU33_1169</name>
</gene>
<dbReference type="EMBL" id="VFQE01000001">
    <property type="protein sequence ID" value="TQN41788.1"/>
    <property type="molecule type" value="Genomic_DNA"/>
</dbReference>